<reference evidence="12 13" key="1">
    <citation type="submission" date="2019-02" db="EMBL/GenBank/DDBJ databases">
        <authorList>
            <person name="Manzano-Marin A."/>
            <person name="Manzano-Marin A."/>
        </authorList>
    </citation>
    <scope>NUCLEOTIDE SEQUENCE [LARGE SCALE GENOMIC DNA]</scope>
    <source>
        <strain evidence="12 13">ErCilaricifoliae</strain>
    </source>
</reference>
<comment type="similarity">
    <text evidence="6 7">Belongs to the LipB family.</text>
</comment>
<dbReference type="InterPro" id="IPR020605">
    <property type="entry name" value="Octanoyltransferase_CS"/>
</dbReference>
<dbReference type="PANTHER" id="PTHR10993:SF7">
    <property type="entry name" value="LIPOYLTRANSFERASE 2, MITOCHONDRIAL-RELATED"/>
    <property type="match status" value="1"/>
</dbReference>
<dbReference type="Pfam" id="PF21948">
    <property type="entry name" value="LplA-B_cat"/>
    <property type="match status" value="1"/>
</dbReference>
<feature type="domain" description="BPL/LPL catalytic" evidence="11">
    <location>
        <begin position="32"/>
        <end position="207"/>
    </location>
</feature>
<evidence type="ECO:0000259" key="11">
    <source>
        <dbReference type="PROSITE" id="PS51733"/>
    </source>
</evidence>
<name>A0A451DCZ7_9GAMM</name>
<dbReference type="HAMAP" id="MF_00013">
    <property type="entry name" value="LipB"/>
    <property type="match status" value="1"/>
</dbReference>
<dbReference type="AlphaFoldDB" id="A0A451DCZ7"/>
<dbReference type="PANTHER" id="PTHR10993">
    <property type="entry name" value="OCTANOYLTRANSFERASE"/>
    <property type="match status" value="1"/>
</dbReference>
<dbReference type="NCBIfam" id="TIGR00214">
    <property type="entry name" value="lipB"/>
    <property type="match status" value="1"/>
</dbReference>
<sequence>MSLDILVIRQLGLQNWTSVFFAMKNFTHQRNHMTLDEIWLVEHPPVFTQGQTSKKEPLSALKNIPVIQSDRGGGITYHGPGQQVLYVMLNLRRRQLSIHQLVGAMERTVLATLSDFSVYAHLRPGAPGVYINGKKICSLGLRIRKGCSYHGLAFNIDMDLTPFLYINPCGDPQLKMTQLIQEKPEVTISDVQPALIRNFMSHLAIKEIYWGNGIHLLGQTVQE</sequence>
<keyword evidence="3 6" id="KW-0808">Transferase</keyword>
<evidence type="ECO:0000256" key="3">
    <source>
        <dbReference type="ARBA" id="ARBA00022679"/>
    </source>
</evidence>
<comment type="catalytic activity">
    <reaction evidence="6 7">
        <text>octanoyl-[ACP] + L-lysyl-[protein] = N(6)-octanoyl-L-lysyl-[protein] + holo-[ACP] + H(+)</text>
        <dbReference type="Rhea" id="RHEA:17665"/>
        <dbReference type="Rhea" id="RHEA-COMP:9636"/>
        <dbReference type="Rhea" id="RHEA-COMP:9685"/>
        <dbReference type="Rhea" id="RHEA-COMP:9752"/>
        <dbReference type="Rhea" id="RHEA-COMP:9928"/>
        <dbReference type="ChEBI" id="CHEBI:15378"/>
        <dbReference type="ChEBI" id="CHEBI:29969"/>
        <dbReference type="ChEBI" id="CHEBI:64479"/>
        <dbReference type="ChEBI" id="CHEBI:78463"/>
        <dbReference type="ChEBI" id="CHEBI:78809"/>
        <dbReference type="EC" id="2.3.1.181"/>
    </reaction>
</comment>
<feature type="binding site" evidence="6 9">
    <location>
        <begin position="151"/>
        <end position="153"/>
    </location>
    <ligand>
        <name>substrate</name>
    </ligand>
</feature>
<evidence type="ECO:0000256" key="4">
    <source>
        <dbReference type="ARBA" id="ARBA00023315"/>
    </source>
</evidence>
<dbReference type="InterPro" id="IPR045864">
    <property type="entry name" value="aa-tRNA-synth_II/BPL/LPL"/>
</dbReference>
<evidence type="ECO:0000256" key="5">
    <source>
        <dbReference type="ARBA" id="ARBA00024732"/>
    </source>
</evidence>
<keyword evidence="4 6" id="KW-0012">Acyltransferase</keyword>
<evidence type="ECO:0000313" key="12">
    <source>
        <dbReference type="EMBL" id="VFP84272.1"/>
    </source>
</evidence>
<dbReference type="OrthoDB" id="9787061at2"/>
<evidence type="ECO:0000256" key="10">
    <source>
        <dbReference type="PIRSR" id="PIRSR016262-3"/>
    </source>
</evidence>
<feature type="active site" description="Acyl-thioester intermediate" evidence="6 8">
    <location>
        <position position="169"/>
    </location>
</feature>
<organism evidence="12 13">
    <name type="scientific">Candidatus Erwinia haradaeae</name>
    <dbReference type="NCBI Taxonomy" id="1922217"/>
    <lineage>
        <taxon>Bacteria</taxon>
        <taxon>Pseudomonadati</taxon>
        <taxon>Pseudomonadota</taxon>
        <taxon>Gammaproteobacteria</taxon>
        <taxon>Enterobacterales</taxon>
        <taxon>Erwiniaceae</taxon>
        <taxon>Erwinia</taxon>
    </lineage>
</organism>
<evidence type="ECO:0000256" key="1">
    <source>
        <dbReference type="ARBA" id="ARBA00004821"/>
    </source>
</evidence>
<dbReference type="SUPFAM" id="SSF55681">
    <property type="entry name" value="Class II aaRS and biotin synthetases"/>
    <property type="match status" value="1"/>
</dbReference>
<dbReference type="GO" id="GO:0005737">
    <property type="term" value="C:cytoplasm"/>
    <property type="evidence" value="ECO:0007669"/>
    <property type="project" value="UniProtKB-SubCell"/>
</dbReference>
<comment type="pathway">
    <text evidence="1 6 7">Protein modification; protein lipoylation via endogenous pathway; protein N(6)-(lipoyl)lysine from octanoyl-[acyl-carrier-protein]: step 1/2.</text>
</comment>
<dbReference type="Gene3D" id="3.30.930.10">
    <property type="entry name" value="Bira Bifunctional Protein, Domain 2"/>
    <property type="match status" value="1"/>
</dbReference>
<dbReference type="PIRSF" id="PIRSF016262">
    <property type="entry name" value="LPLase"/>
    <property type="match status" value="1"/>
</dbReference>
<feature type="site" description="Lowers pKa of active site Cys" evidence="6 10">
    <location>
        <position position="135"/>
    </location>
</feature>
<evidence type="ECO:0000313" key="13">
    <source>
        <dbReference type="Proteomes" id="UP000294418"/>
    </source>
</evidence>
<dbReference type="RefSeq" id="WP_157989758.1">
    <property type="nucleotide sequence ID" value="NZ_LR217720.1"/>
</dbReference>
<protein>
    <recommendedName>
        <fullName evidence="6 7">Octanoyltransferase</fullName>
        <ecNumber evidence="6 7">2.3.1.181</ecNumber>
    </recommendedName>
    <alternativeName>
        <fullName evidence="6">Lipoate-protein ligase B</fullName>
    </alternativeName>
    <alternativeName>
        <fullName evidence="6">Lipoyl/octanoyl transferase</fullName>
    </alternativeName>
    <alternativeName>
        <fullName evidence="6">Octanoyl-[acyl-carrier-protein]-protein N-octanoyltransferase</fullName>
    </alternativeName>
</protein>
<dbReference type="Proteomes" id="UP000294418">
    <property type="component" value="Chromosome"/>
</dbReference>
<comment type="subcellular location">
    <subcellularLocation>
        <location evidence="6">Cytoplasm</location>
    </subcellularLocation>
</comment>
<gene>
    <name evidence="6 12" type="primary">lipB</name>
    <name evidence="12" type="ORF">ERCILAFE3058_357</name>
</gene>
<dbReference type="InterPro" id="IPR004143">
    <property type="entry name" value="BPL_LPL_catalytic"/>
</dbReference>
<keyword evidence="2 6" id="KW-0963">Cytoplasm</keyword>
<feature type="binding site" evidence="6 9">
    <location>
        <begin position="71"/>
        <end position="78"/>
    </location>
    <ligand>
        <name>substrate</name>
    </ligand>
</feature>
<dbReference type="EC" id="2.3.1.181" evidence="6 7"/>
<dbReference type="NCBIfam" id="NF010922">
    <property type="entry name" value="PRK14342.1"/>
    <property type="match status" value="1"/>
</dbReference>
<evidence type="ECO:0000256" key="6">
    <source>
        <dbReference type="HAMAP-Rule" id="MF_00013"/>
    </source>
</evidence>
<dbReference type="FunFam" id="3.30.930.10:FF:000020">
    <property type="entry name" value="Octanoyltransferase"/>
    <property type="match status" value="1"/>
</dbReference>
<dbReference type="UniPathway" id="UPA00538">
    <property type="reaction ID" value="UER00592"/>
</dbReference>
<accession>A0A451DCZ7</accession>
<comment type="function">
    <text evidence="5 6 7">Catalyzes the transfer of endogenously produced octanoic acid from octanoyl-acyl-carrier-protein onto the lipoyl domains of lipoate-dependent enzymes. Lipoyl-ACP can also act as a substrate although octanoyl-ACP is likely to be the physiological substrate.</text>
</comment>
<feature type="binding site" evidence="6 9">
    <location>
        <begin position="138"/>
        <end position="140"/>
    </location>
    <ligand>
        <name>substrate</name>
    </ligand>
</feature>
<dbReference type="InterPro" id="IPR000544">
    <property type="entry name" value="Octanoyltransferase"/>
</dbReference>
<evidence type="ECO:0000256" key="9">
    <source>
        <dbReference type="PIRSR" id="PIRSR016262-2"/>
    </source>
</evidence>
<dbReference type="PROSITE" id="PS51733">
    <property type="entry name" value="BPL_LPL_CATALYTIC"/>
    <property type="match status" value="1"/>
</dbReference>
<proteinExistence type="inferred from homology"/>
<comment type="miscellaneous">
    <text evidence="6">In the reaction, the free carboxyl group of octanoic acid is attached via an amide linkage to the epsilon-amino group of a specific lysine residue of lipoyl domains of lipoate-dependent enzymes.</text>
</comment>
<dbReference type="GO" id="GO:0009249">
    <property type="term" value="P:protein lipoylation"/>
    <property type="evidence" value="ECO:0007669"/>
    <property type="project" value="InterPro"/>
</dbReference>
<evidence type="ECO:0000256" key="8">
    <source>
        <dbReference type="PIRSR" id="PIRSR016262-1"/>
    </source>
</evidence>
<dbReference type="CDD" id="cd16444">
    <property type="entry name" value="LipB"/>
    <property type="match status" value="1"/>
</dbReference>
<dbReference type="GO" id="GO:0033819">
    <property type="term" value="F:lipoyl(octanoyl) transferase activity"/>
    <property type="evidence" value="ECO:0007669"/>
    <property type="project" value="UniProtKB-EC"/>
</dbReference>
<dbReference type="PROSITE" id="PS01313">
    <property type="entry name" value="LIPB"/>
    <property type="match status" value="1"/>
</dbReference>
<dbReference type="EMBL" id="LR217720">
    <property type="protein sequence ID" value="VFP84272.1"/>
    <property type="molecule type" value="Genomic_DNA"/>
</dbReference>
<evidence type="ECO:0000256" key="2">
    <source>
        <dbReference type="ARBA" id="ARBA00022490"/>
    </source>
</evidence>
<evidence type="ECO:0000256" key="7">
    <source>
        <dbReference type="PIRNR" id="PIRNR016262"/>
    </source>
</evidence>